<dbReference type="InterPro" id="IPR050081">
    <property type="entry name" value="Ile-tRNA_ligase"/>
</dbReference>
<dbReference type="InterPro" id="IPR023585">
    <property type="entry name" value="Ile-tRNA-ligase_type1"/>
</dbReference>
<feature type="binding site" evidence="10">
    <location>
        <position position="598"/>
    </location>
    <ligand>
        <name>ATP</name>
        <dbReference type="ChEBI" id="CHEBI:30616"/>
    </ligand>
</feature>
<evidence type="ECO:0000256" key="10">
    <source>
        <dbReference type="HAMAP-Rule" id="MF_02002"/>
    </source>
</evidence>
<dbReference type="InterPro" id="IPR001412">
    <property type="entry name" value="aa-tRNA-synth_I_CS"/>
</dbReference>
<dbReference type="InterPro" id="IPR002300">
    <property type="entry name" value="aa-tRNA-synth_Ia"/>
</dbReference>
<keyword evidence="7 10" id="KW-0030">Aminoacyl-tRNA synthetase</keyword>
<dbReference type="PROSITE" id="PS00178">
    <property type="entry name" value="AA_TRNA_LIGASE_I"/>
    <property type="match status" value="1"/>
</dbReference>
<accession>A0AAT9LBQ9</accession>
<gene>
    <name evidence="10 14" type="primary">ileS</name>
    <name evidence="14" type="ORF">IMF26_11040</name>
</gene>
<evidence type="ECO:0000256" key="7">
    <source>
        <dbReference type="ARBA" id="ARBA00023146"/>
    </source>
</evidence>
<dbReference type="PRINTS" id="PR00984">
    <property type="entry name" value="TRNASYNTHILE"/>
</dbReference>
<dbReference type="InterPro" id="IPR009080">
    <property type="entry name" value="tRNAsynth_Ia_anticodon-bd"/>
</dbReference>
<comment type="domain">
    <text evidence="10">IleRS has two distinct active sites: one for aminoacylation and one for editing. The misactivated valine is translocated from the active site to the editing site, which sterically excludes the correctly activated isoleucine. The single editing site contains two valyl binding pockets, one specific for each substrate (Val-AMP or Val-tRNA(Ile)).</text>
</comment>
<feature type="domain" description="Methionyl/Valyl/Leucyl/Isoleucyl-tRNA synthetase anticodon-binding" evidence="13">
    <location>
        <begin position="679"/>
        <end position="834"/>
    </location>
</feature>
<dbReference type="Gene3D" id="3.90.740.10">
    <property type="entry name" value="Valyl/Leucyl/Isoleucyl-tRNA synthetase, editing domain"/>
    <property type="match status" value="1"/>
</dbReference>
<dbReference type="PANTHER" id="PTHR42765">
    <property type="entry name" value="SOLEUCYL-TRNA SYNTHETASE"/>
    <property type="match status" value="1"/>
</dbReference>
<dbReference type="Gene3D" id="1.10.10.830">
    <property type="entry name" value="Ile-tRNA synthetase CP2 domain-like"/>
    <property type="match status" value="1"/>
</dbReference>
<dbReference type="CDD" id="cd07960">
    <property type="entry name" value="Anticodon_Ia_Ile_BEm"/>
    <property type="match status" value="1"/>
</dbReference>
<dbReference type="HAMAP" id="MF_02002">
    <property type="entry name" value="Ile_tRNA_synth_type1"/>
    <property type="match status" value="1"/>
</dbReference>
<reference evidence="14" key="2">
    <citation type="journal article" date="2023" name="Biology">
        <title>Prokaryotic Life Associated with Coal-Fire Gas Vents Revealed by Metagenomics.</title>
        <authorList>
            <person name="Kadnikov V.V."/>
            <person name="Mardanov A.V."/>
            <person name="Beletsky A.V."/>
            <person name="Karnachuk O.V."/>
            <person name="Ravin N.V."/>
        </authorList>
    </citation>
    <scope>NUCLEOTIDE SEQUENCE</scope>
    <source>
        <strain evidence="14">Bu02</strain>
    </source>
</reference>
<feature type="binding site" evidence="10">
    <location>
        <position position="554"/>
    </location>
    <ligand>
        <name>L-isoleucyl-5'-AMP</name>
        <dbReference type="ChEBI" id="CHEBI:178002"/>
    </ligand>
</feature>
<name>A0AAT9LBQ9_9FIRM</name>
<dbReference type="EC" id="6.1.1.5" evidence="10"/>
<evidence type="ECO:0000259" key="11">
    <source>
        <dbReference type="Pfam" id="PF00133"/>
    </source>
</evidence>
<feature type="domain" description="Zinc finger FPG/IleRS-type" evidence="12">
    <location>
        <begin position="891"/>
        <end position="919"/>
    </location>
</feature>
<dbReference type="EMBL" id="CP062796">
    <property type="protein sequence ID" value="QUL98515.1"/>
    <property type="molecule type" value="Genomic_DNA"/>
</dbReference>
<feature type="short sequence motif" description="'HIGH' region" evidence="10">
    <location>
        <begin position="57"/>
        <end position="67"/>
    </location>
</feature>
<dbReference type="GO" id="GO:0005829">
    <property type="term" value="C:cytosol"/>
    <property type="evidence" value="ECO:0007669"/>
    <property type="project" value="TreeGrafter"/>
</dbReference>
<dbReference type="GO" id="GO:0002161">
    <property type="term" value="F:aminoacyl-tRNA deacylase activity"/>
    <property type="evidence" value="ECO:0007669"/>
    <property type="project" value="InterPro"/>
</dbReference>
<comment type="cofactor">
    <cofactor evidence="10">
        <name>Zn(2+)</name>
        <dbReference type="ChEBI" id="CHEBI:29105"/>
    </cofactor>
    <text evidence="10">Binds 1 zinc ion per subunit.</text>
</comment>
<comment type="similarity">
    <text evidence="1 10">Belongs to the class-I aminoacyl-tRNA synthetase family. IleS type 1 subfamily.</text>
</comment>
<dbReference type="FunFam" id="3.40.50.620:FF:000152">
    <property type="entry name" value="Isoleucine--tRNA ligase"/>
    <property type="match status" value="1"/>
</dbReference>
<dbReference type="Pfam" id="PF06827">
    <property type="entry name" value="zf-FPG_IleRS"/>
    <property type="match status" value="1"/>
</dbReference>
<keyword evidence="2 10" id="KW-0963">Cytoplasm</keyword>
<sequence>MSYKETLNLPKTDFPMKANLPEREPEIEELWDEKNLYGAMREKGRGKKKFILHDGPPYANGDIHIGTALNKILKDIVVRYATMRGYDSPYVPGWDCHGLPIELKAIESLGIKRHDVGPVELRKKCREYALKYVDIQRKEFKRLGVTGDWDNPYLTLSPGYEAKQIEIFGEMAMKGYLYRGLKPVYWCPECETALAEFEVEYKDIVSPSLYVAFPVVDGKGVIPESYSFAAWTTTPWTLPANVAVALHPDEGYRAYETPRGTLIMAEKRAEASLKAMGLEGKPLSGRWKGKDLEKVTVSHPLFNRTSLVIIGEHVNMEEGTGCVHTAPGHGEEDFIACKPYSLPVIMPIDGKGVFTEEAGEFAGLRFDEARKAIVDALRKKGRLISEGEVSHSYPHCWRCKGELIYRATVQWFASVEGFREEMLRAIDNVKWIPKSGKERIASMVKERPDWCISRQRAWGVPLPIFYCKECGEPLVTRESIKAVADVFRKEGSDAWFERSPEELLPAGTKCPSCGHGEFSKETDIMDVWFDSGSSHAAVLEERPELSWPADLYLEGSDQHRGWFQSSLITSVATRGLPPYRMVLTHGFTVDAEGRKMSKSLGNVVGPDEVIAKYGADVLRLWAASSDYRGDIRLSWTIVSQMAEVYRKIRNTVRFLLSNLYDFDPAKWDKNGVALEELHRWALGELNNLIRRVTEHFDSYEFHLLYHDIHNFCVLTMSSFYLDVLKDVLYCSHPEDGERRAAQVTLYMILRTLLRLIAPIMPHTAEEAWQYTPKLHGDPWSVHLMDWPLPDLAFDDPELMERWGKILETRSVVTKALEKARAEKLIGASLEAEVEVETADEETRSILERYSRSLPGLFIVSGVSLGKETGYREPLVVHEEGNVKVRVFKAKGEKCERCWVYSEDVGKDPEHPRLCPRCSEVMSRMA</sequence>
<evidence type="ECO:0000256" key="6">
    <source>
        <dbReference type="ARBA" id="ARBA00022917"/>
    </source>
</evidence>
<dbReference type="SUPFAM" id="SSF47323">
    <property type="entry name" value="Anticodon-binding domain of a subclass of class I aminoacyl-tRNA synthetases"/>
    <property type="match status" value="1"/>
</dbReference>
<evidence type="ECO:0000256" key="3">
    <source>
        <dbReference type="ARBA" id="ARBA00022598"/>
    </source>
</evidence>
<dbReference type="Pfam" id="PF08264">
    <property type="entry name" value="Anticodon_1"/>
    <property type="match status" value="1"/>
</dbReference>
<dbReference type="InterPro" id="IPR002301">
    <property type="entry name" value="Ile-tRNA-ligase"/>
</dbReference>
<keyword evidence="3 10" id="KW-0436">Ligase</keyword>
<evidence type="ECO:0000313" key="14">
    <source>
        <dbReference type="EMBL" id="QUL98515.1"/>
    </source>
</evidence>
<feature type="short sequence motif" description="'KMSKS' region" evidence="10">
    <location>
        <begin position="595"/>
        <end position="599"/>
    </location>
</feature>
<dbReference type="Gene3D" id="1.10.730.20">
    <property type="match status" value="1"/>
</dbReference>
<keyword evidence="4 10" id="KW-0547">Nucleotide-binding</keyword>
<dbReference type="KEGG" id="fcz:IMF26_11040"/>
<comment type="subcellular location">
    <subcellularLocation>
        <location evidence="10">Cytoplasm</location>
    </subcellularLocation>
</comment>
<dbReference type="GO" id="GO:0006428">
    <property type="term" value="P:isoleucyl-tRNA aminoacylation"/>
    <property type="evidence" value="ECO:0007669"/>
    <property type="project" value="UniProtKB-UniRule"/>
</dbReference>
<dbReference type="CDD" id="cd00818">
    <property type="entry name" value="IleRS_core"/>
    <property type="match status" value="1"/>
</dbReference>
<protein>
    <recommendedName>
        <fullName evidence="10">Isoleucine--tRNA ligase</fullName>
        <ecNumber evidence="10">6.1.1.5</ecNumber>
    </recommendedName>
    <alternativeName>
        <fullName evidence="10">Isoleucyl-tRNA synthetase</fullName>
        <shortName evidence="10">IleRS</shortName>
    </alternativeName>
</protein>
<dbReference type="NCBIfam" id="TIGR00392">
    <property type="entry name" value="ileS"/>
    <property type="match status" value="1"/>
</dbReference>
<evidence type="ECO:0000256" key="9">
    <source>
        <dbReference type="ARBA" id="ARBA00048359"/>
    </source>
</evidence>
<keyword evidence="5 10" id="KW-0067">ATP-binding</keyword>
<organism evidence="14">
    <name type="scientific">Candidatus Fermentithermobacillus carboniphilus</name>
    <dbReference type="NCBI Taxonomy" id="3085328"/>
    <lineage>
        <taxon>Bacteria</taxon>
        <taxon>Bacillati</taxon>
        <taxon>Bacillota</taxon>
        <taxon>Candidatus Fermentithermobacillia</taxon>
        <taxon>Candidatus Fermentithermobacillales</taxon>
        <taxon>Candidatus Fermentithermobacillaceae</taxon>
        <taxon>Candidatus Fermentithermobacillus</taxon>
    </lineage>
</organism>
<evidence type="ECO:0000256" key="8">
    <source>
        <dbReference type="ARBA" id="ARBA00025217"/>
    </source>
</evidence>
<dbReference type="InterPro" id="IPR013155">
    <property type="entry name" value="M/V/L/I-tRNA-synth_anticd-bd"/>
</dbReference>
<dbReference type="AlphaFoldDB" id="A0AAT9LBQ9"/>
<keyword evidence="10" id="KW-0862">Zinc</keyword>
<evidence type="ECO:0000256" key="5">
    <source>
        <dbReference type="ARBA" id="ARBA00022840"/>
    </source>
</evidence>
<dbReference type="InterPro" id="IPR033708">
    <property type="entry name" value="Anticodon_Ile_BEm"/>
</dbReference>
<dbReference type="Pfam" id="PF00133">
    <property type="entry name" value="tRNA-synt_1"/>
    <property type="match status" value="1"/>
</dbReference>
<keyword evidence="10" id="KW-0479">Metal-binding</keyword>
<feature type="binding site" evidence="10">
    <location>
        <position position="917"/>
    </location>
    <ligand>
        <name>Zn(2+)</name>
        <dbReference type="ChEBI" id="CHEBI:29105"/>
    </ligand>
</feature>
<comment type="subunit">
    <text evidence="10">Monomer.</text>
</comment>
<feature type="domain" description="Aminoacyl-tRNA synthetase class Ia" evidence="11">
    <location>
        <begin position="28"/>
        <end position="634"/>
    </location>
</feature>
<reference evidence="14" key="1">
    <citation type="submission" date="2020-10" db="EMBL/GenBank/DDBJ databases">
        <authorList>
            <person name="Kadnikov V."/>
            <person name="Beletsky A.V."/>
            <person name="Mardanov A.V."/>
            <person name="Karnachuk O.V."/>
            <person name="Ravin N.V."/>
        </authorList>
    </citation>
    <scope>NUCLEOTIDE SEQUENCE</scope>
    <source>
        <strain evidence="14">Bu02</strain>
    </source>
</reference>
<proteinExistence type="inferred from homology"/>
<feature type="binding site" evidence="10">
    <location>
        <position position="894"/>
    </location>
    <ligand>
        <name>Zn(2+)</name>
        <dbReference type="ChEBI" id="CHEBI:29105"/>
    </ligand>
</feature>
<evidence type="ECO:0000256" key="4">
    <source>
        <dbReference type="ARBA" id="ARBA00022741"/>
    </source>
</evidence>
<dbReference type="GO" id="GO:0004822">
    <property type="term" value="F:isoleucine-tRNA ligase activity"/>
    <property type="evidence" value="ECO:0007669"/>
    <property type="project" value="UniProtKB-UniRule"/>
</dbReference>
<dbReference type="SUPFAM" id="SSF50677">
    <property type="entry name" value="ValRS/IleRS/LeuRS editing domain"/>
    <property type="match status" value="1"/>
</dbReference>
<evidence type="ECO:0000256" key="1">
    <source>
        <dbReference type="ARBA" id="ARBA00006887"/>
    </source>
</evidence>
<evidence type="ECO:0000259" key="12">
    <source>
        <dbReference type="Pfam" id="PF06827"/>
    </source>
</evidence>
<comment type="function">
    <text evidence="8 10">Catalyzes the attachment of isoleucine to tRNA(Ile). As IleRS can inadvertently accommodate and process structurally similar amino acids such as valine, to avoid such errors it has two additional distinct tRNA(Ile)-dependent editing activities. One activity is designated as 'pretransfer' editing and involves the hydrolysis of activated Val-AMP. The other activity is designated 'posttransfer' editing and involves deacylation of mischarged Val-tRNA(Ile).</text>
</comment>
<feature type="binding site" evidence="10">
    <location>
        <position position="914"/>
    </location>
    <ligand>
        <name>Zn(2+)</name>
        <dbReference type="ChEBI" id="CHEBI:29105"/>
    </ligand>
</feature>
<dbReference type="InterPro" id="IPR010663">
    <property type="entry name" value="Znf_FPG/IleRS"/>
</dbReference>
<dbReference type="InterPro" id="IPR014729">
    <property type="entry name" value="Rossmann-like_a/b/a_fold"/>
</dbReference>
<dbReference type="Gene3D" id="3.40.50.620">
    <property type="entry name" value="HUPs"/>
    <property type="match status" value="2"/>
</dbReference>
<evidence type="ECO:0000259" key="13">
    <source>
        <dbReference type="Pfam" id="PF08264"/>
    </source>
</evidence>
<comment type="catalytic activity">
    <reaction evidence="9 10">
        <text>tRNA(Ile) + L-isoleucine + ATP = L-isoleucyl-tRNA(Ile) + AMP + diphosphate</text>
        <dbReference type="Rhea" id="RHEA:11060"/>
        <dbReference type="Rhea" id="RHEA-COMP:9666"/>
        <dbReference type="Rhea" id="RHEA-COMP:9695"/>
        <dbReference type="ChEBI" id="CHEBI:30616"/>
        <dbReference type="ChEBI" id="CHEBI:33019"/>
        <dbReference type="ChEBI" id="CHEBI:58045"/>
        <dbReference type="ChEBI" id="CHEBI:78442"/>
        <dbReference type="ChEBI" id="CHEBI:78528"/>
        <dbReference type="ChEBI" id="CHEBI:456215"/>
        <dbReference type="EC" id="6.1.1.5"/>
    </reaction>
</comment>
<dbReference type="GO" id="GO:0005524">
    <property type="term" value="F:ATP binding"/>
    <property type="evidence" value="ECO:0007669"/>
    <property type="project" value="UniProtKB-UniRule"/>
</dbReference>
<dbReference type="InterPro" id="IPR009008">
    <property type="entry name" value="Val/Leu/Ile-tRNA-synth_edit"/>
</dbReference>
<dbReference type="PANTHER" id="PTHR42765:SF1">
    <property type="entry name" value="ISOLEUCINE--TRNA LIGASE, MITOCHONDRIAL"/>
    <property type="match status" value="1"/>
</dbReference>
<feature type="binding site" evidence="10">
    <location>
        <position position="897"/>
    </location>
    <ligand>
        <name>Zn(2+)</name>
        <dbReference type="ChEBI" id="CHEBI:29105"/>
    </ligand>
</feature>
<dbReference type="GO" id="GO:0000049">
    <property type="term" value="F:tRNA binding"/>
    <property type="evidence" value="ECO:0007669"/>
    <property type="project" value="InterPro"/>
</dbReference>
<keyword evidence="6 10" id="KW-0648">Protein biosynthesis</keyword>
<dbReference type="SUPFAM" id="SSF52374">
    <property type="entry name" value="Nucleotidylyl transferase"/>
    <property type="match status" value="1"/>
</dbReference>
<evidence type="ECO:0000256" key="2">
    <source>
        <dbReference type="ARBA" id="ARBA00022490"/>
    </source>
</evidence>
<dbReference type="GO" id="GO:0008270">
    <property type="term" value="F:zinc ion binding"/>
    <property type="evidence" value="ECO:0007669"/>
    <property type="project" value="UniProtKB-UniRule"/>
</dbReference>